<dbReference type="AlphaFoldDB" id="A0A346Y0K6"/>
<dbReference type="PANTHER" id="PTHR43837">
    <property type="entry name" value="RIBOSOMAL PROTEIN S12 METHYLTHIOTRANSFERASE RIMO"/>
    <property type="match status" value="1"/>
</dbReference>
<dbReference type="Gene3D" id="2.40.50.140">
    <property type="entry name" value="Nucleic acid-binding proteins"/>
    <property type="match status" value="1"/>
</dbReference>
<dbReference type="InterPro" id="IPR020612">
    <property type="entry name" value="Methylthiotransferase_CS"/>
</dbReference>
<dbReference type="InterPro" id="IPR007197">
    <property type="entry name" value="rSAM"/>
</dbReference>
<dbReference type="SUPFAM" id="SSF102114">
    <property type="entry name" value="Radical SAM enzymes"/>
    <property type="match status" value="1"/>
</dbReference>
<dbReference type="NCBIfam" id="TIGR00089">
    <property type="entry name" value="MiaB/RimO family radical SAM methylthiotransferase"/>
    <property type="match status" value="1"/>
</dbReference>
<evidence type="ECO:0000256" key="4">
    <source>
        <dbReference type="ARBA" id="ARBA00022691"/>
    </source>
</evidence>
<comment type="subcellular location">
    <subcellularLocation>
        <location evidence="8">Cytoplasm</location>
    </subcellularLocation>
</comment>
<dbReference type="InterPro" id="IPR023404">
    <property type="entry name" value="rSAM_horseshoe"/>
</dbReference>
<feature type="domain" description="MTTase N-terminal" evidence="9">
    <location>
        <begin position="14"/>
        <end position="125"/>
    </location>
</feature>
<accession>A0A346Y0K6</accession>
<keyword evidence="7 8" id="KW-0411">Iron-sulfur</keyword>
<protein>
    <recommendedName>
        <fullName evidence="8">Ribosomal protein uS12 methylthiotransferase RimO</fullName>
        <shortName evidence="8">uS12 MTTase</shortName>
        <shortName evidence="8">uS12 methylthiotransferase</shortName>
        <ecNumber evidence="8">2.8.4.4</ecNumber>
    </recommendedName>
    <alternativeName>
        <fullName evidence="8">Ribosomal protein uS12 (aspartate-C(3))-methylthiotransferase</fullName>
    </alternativeName>
    <alternativeName>
        <fullName evidence="8">Ribosome maturation factor RimO</fullName>
    </alternativeName>
</protein>
<dbReference type="InterPro" id="IPR038135">
    <property type="entry name" value="Methylthiotransferase_N_sf"/>
</dbReference>
<dbReference type="InterPro" id="IPR005840">
    <property type="entry name" value="Ribosomal_uS12_MeSTrfase_RimO"/>
</dbReference>
<evidence type="ECO:0000256" key="3">
    <source>
        <dbReference type="ARBA" id="ARBA00022679"/>
    </source>
</evidence>
<comment type="cofactor">
    <cofactor evidence="8">
        <name>[4Fe-4S] cluster</name>
        <dbReference type="ChEBI" id="CHEBI:49883"/>
    </cofactor>
    <text evidence="8">Binds 2 [4Fe-4S] clusters. One cluster is coordinated with 3 cysteines and an exchangeable S-adenosyl-L-methionine.</text>
</comment>
<dbReference type="InterPro" id="IPR005839">
    <property type="entry name" value="Methylthiotransferase"/>
</dbReference>
<dbReference type="InterPro" id="IPR012340">
    <property type="entry name" value="NA-bd_OB-fold"/>
</dbReference>
<dbReference type="Pfam" id="PF04055">
    <property type="entry name" value="Radical_SAM"/>
    <property type="match status" value="1"/>
</dbReference>
<dbReference type="Pfam" id="PF18693">
    <property type="entry name" value="TRAM_2"/>
    <property type="match status" value="1"/>
</dbReference>
<feature type="binding site" evidence="8">
    <location>
        <position position="182"/>
    </location>
    <ligand>
        <name>[4Fe-4S] cluster</name>
        <dbReference type="ChEBI" id="CHEBI:49883"/>
        <label>2</label>
        <note>4Fe-4S-S-AdoMet</note>
    </ligand>
</feature>
<evidence type="ECO:0000259" key="10">
    <source>
        <dbReference type="PROSITE" id="PS51918"/>
    </source>
</evidence>
<dbReference type="InterPro" id="IPR013848">
    <property type="entry name" value="Methylthiotransferase_N"/>
</dbReference>
<comment type="similarity">
    <text evidence="8">Belongs to the methylthiotransferase family. RimO subfamily.</text>
</comment>
<comment type="function">
    <text evidence="8">Catalyzes the methylthiolation of an aspartic acid residue of ribosomal protein uS12.</text>
</comment>
<dbReference type="HAMAP" id="MF_01865">
    <property type="entry name" value="MTTase_RimO"/>
    <property type="match status" value="1"/>
</dbReference>
<dbReference type="InterPro" id="IPR058240">
    <property type="entry name" value="rSAM_sf"/>
</dbReference>
<dbReference type="SFLD" id="SFLDG01061">
    <property type="entry name" value="methylthiotransferase"/>
    <property type="match status" value="1"/>
</dbReference>
<dbReference type="PROSITE" id="PS01278">
    <property type="entry name" value="MTTASE_RADICAL"/>
    <property type="match status" value="1"/>
</dbReference>
<sequence length="466" mass="49715">MTDSTLTPPAPDRRRVAIVTLGCGRNEVDSDNVGGLLGTGGFDIVDDPDGADCVIVNTCTFIGPAREESIETVLDAVDGDRPVVVMGCMAERYGDELAEAVPEAAAVVGFGQYTQLADIVGRAIDGSPAVAPATIAPASTGRRGLPVLGAGPAGPDAPPNVSFPVRTVPKGPWAYLKIAGGCDRVCTFCSIPSFRGRFVSRPLEELEAEVRWLASTGVRELVCVSENTTSWGKDLDHGRHGQVDLVEMFGRVEGLEMVRLMYLQPAEIIPELLDAMAASDTVVPYYDLSLQHASEPVLTRMARSGSPERFLRLMEGIRRRDPDAVFRSSFITGFPGETEADVETLMDFVGDAGIDWSGVFTYSPEDGTPAATMDDQVPTDEARARADAVTEVIEAVAQERTDAFVGRTLEMLVESHEGDTAIGRSYREAPETDGEIRAEGVQTPIGRMAPVTIVASDGVDLIARPA</sequence>
<comment type="catalytic activity">
    <reaction evidence="8">
        <text>L-aspartate(89)-[ribosomal protein uS12]-hydrogen + (sulfur carrier)-SH + AH2 + 2 S-adenosyl-L-methionine = 3-methylsulfanyl-L-aspartate(89)-[ribosomal protein uS12]-hydrogen + (sulfur carrier)-H + 5'-deoxyadenosine + L-methionine + A + S-adenosyl-L-homocysteine + 2 H(+)</text>
        <dbReference type="Rhea" id="RHEA:37087"/>
        <dbReference type="Rhea" id="RHEA-COMP:10460"/>
        <dbReference type="Rhea" id="RHEA-COMP:10461"/>
        <dbReference type="Rhea" id="RHEA-COMP:14737"/>
        <dbReference type="Rhea" id="RHEA-COMP:14739"/>
        <dbReference type="ChEBI" id="CHEBI:13193"/>
        <dbReference type="ChEBI" id="CHEBI:15378"/>
        <dbReference type="ChEBI" id="CHEBI:17319"/>
        <dbReference type="ChEBI" id="CHEBI:17499"/>
        <dbReference type="ChEBI" id="CHEBI:29917"/>
        <dbReference type="ChEBI" id="CHEBI:29961"/>
        <dbReference type="ChEBI" id="CHEBI:57844"/>
        <dbReference type="ChEBI" id="CHEBI:57856"/>
        <dbReference type="ChEBI" id="CHEBI:59789"/>
        <dbReference type="ChEBI" id="CHEBI:64428"/>
        <dbReference type="ChEBI" id="CHEBI:73599"/>
        <dbReference type="EC" id="2.8.4.4"/>
    </reaction>
</comment>
<evidence type="ECO:0000313" key="11">
    <source>
        <dbReference type="EMBL" id="AXV08003.1"/>
    </source>
</evidence>
<dbReference type="SFLD" id="SFLDS00029">
    <property type="entry name" value="Radical_SAM"/>
    <property type="match status" value="1"/>
</dbReference>
<dbReference type="Proteomes" id="UP000264006">
    <property type="component" value="Chromosome"/>
</dbReference>
<feature type="binding site" evidence="8">
    <location>
        <position position="186"/>
    </location>
    <ligand>
        <name>[4Fe-4S] cluster</name>
        <dbReference type="ChEBI" id="CHEBI:49883"/>
        <label>2</label>
        <note>4Fe-4S-S-AdoMet</note>
    </ligand>
</feature>
<dbReference type="GO" id="GO:0046872">
    <property type="term" value="F:metal ion binding"/>
    <property type="evidence" value="ECO:0007669"/>
    <property type="project" value="UniProtKB-KW"/>
</dbReference>
<keyword evidence="12" id="KW-1185">Reference proteome</keyword>
<dbReference type="FunFam" id="3.80.30.20:FF:000001">
    <property type="entry name" value="tRNA-2-methylthio-N(6)-dimethylallyladenosine synthase 2"/>
    <property type="match status" value="1"/>
</dbReference>
<dbReference type="GO" id="GO:0051539">
    <property type="term" value="F:4 iron, 4 sulfur cluster binding"/>
    <property type="evidence" value="ECO:0007669"/>
    <property type="project" value="UniProtKB-UniRule"/>
</dbReference>
<evidence type="ECO:0000256" key="1">
    <source>
        <dbReference type="ARBA" id="ARBA00022485"/>
    </source>
</evidence>
<keyword evidence="3 8" id="KW-0808">Transferase</keyword>
<dbReference type="GO" id="GO:0005829">
    <property type="term" value="C:cytosol"/>
    <property type="evidence" value="ECO:0007669"/>
    <property type="project" value="TreeGrafter"/>
</dbReference>
<dbReference type="KEGG" id="euz:DVS28_a3328"/>
<dbReference type="InterPro" id="IPR002792">
    <property type="entry name" value="TRAM_dom"/>
</dbReference>
<dbReference type="GO" id="GO:0103039">
    <property type="term" value="F:protein methylthiotransferase activity"/>
    <property type="evidence" value="ECO:0007669"/>
    <property type="project" value="UniProtKB-EC"/>
</dbReference>
<feature type="binding site" evidence="8">
    <location>
        <position position="59"/>
    </location>
    <ligand>
        <name>[4Fe-4S] cluster</name>
        <dbReference type="ChEBI" id="CHEBI:49883"/>
        <label>1</label>
    </ligand>
</feature>
<dbReference type="GO" id="GO:0035600">
    <property type="term" value="P:tRNA methylthiolation"/>
    <property type="evidence" value="ECO:0007669"/>
    <property type="project" value="UniProtKB-ARBA"/>
</dbReference>
<dbReference type="RefSeq" id="WP_164710644.1">
    <property type="nucleotide sequence ID" value="NZ_CP031165.1"/>
</dbReference>
<evidence type="ECO:0000256" key="8">
    <source>
        <dbReference type="HAMAP-Rule" id="MF_01865"/>
    </source>
</evidence>
<dbReference type="InterPro" id="IPR006638">
    <property type="entry name" value="Elp3/MiaA/NifB-like_rSAM"/>
</dbReference>
<evidence type="ECO:0000259" key="9">
    <source>
        <dbReference type="PROSITE" id="PS51449"/>
    </source>
</evidence>
<evidence type="ECO:0000313" key="12">
    <source>
        <dbReference type="Proteomes" id="UP000264006"/>
    </source>
</evidence>
<dbReference type="Gene3D" id="3.40.50.12160">
    <property type="entry name" value="Methylthiotransferase, N-terminal domain"/>
    <property type="match status" value="1"/>
</dbReference>
<dbReference type="SMART" id="SM00729">
    <property type="entry name" value="Elp3"/>
    <property type="match status" value="1"/>
</dbReference>
<organism evidence="11 12">
    <name type="scientific">Euzebya pacifica</name>
    <dbReference type="NCBI Taxonomy" id="1608957"/>
    <lineage>
        <taxon>Bacteria</taxon>
        <taxon>Bacillati</taxon>
        <taxon>Actinomycetota</taxon>
        <taxon>Nitriliruptoria</taxon>
        <taxon>Euzebyales</taxon>
    </lineage>
</organism>
<evidence type="ECO:0000256" key="7">
    <source>
        <dbReference type="ARBA" id="ARBA00023014"/>
    </source>
</evidence>
<dbReference type="Gene3D" id="3.80.30.20">
    <property type="entry name" value="tm_1862 like domain"/>
    <property type="match status" value="1"/>
</dbReference>
<evidence type="ECO:0000256" key="6">
    <source>
        <dbReference type="ARBA" id="ARBA00023004"/>
    </source>
</evidence>
<evidence type="ECO:0000256" key="5">
    <source>
        <dbReference type="ARBA" id="ARBA00022723"/>
    </source>
</evidence>
<proteinExistence type="inferred from homology"/>
<dbReference type="PROSITE" id="PS51449">
    <property type="entry name" value="MTTASE_N"/>
    <property type="match status" value="1"/>
</dbReference>
<keyword evidence="5 8" id="KW-0479">Metal-binding</keyword>
<feature type="domain" description="Radical SAM core" evidence="10">
    <location>
        <begin position="168"/>
        <end position="400"/>
    </location>
</feature>
<feature type="binding site" evidence="8">
    <location>
        <position position="23"/>
    </location>
    <ligand>
        <name>[4Fe-4S] cluster</name>
        <dbReference type="ChEBI" id="CHEBI:49883"/>
        <label>1</label>
    </ligand>
</feature>
<reference evidence="11 12" key="1">
    <citation type="submission" date="2018-09" db="EMBL/GenBank/DDBJ databases">
        <title>Complete genome sequence of Euzebya sp. DY32-46 isolated from seawater of Pacific Ocean.</title>
        <authorList>
            <person name="Xu L."/>
            <person name="Wu Y.-H."/>
            <person name="Xu X.-W."/>
        </authorList>
    </citation>
    <scope>NUCLEOTIDE SEQUENCE [LARGE SCALE GENOMIC DNA]</scope>
    <source>
        <strain evidence="11 12">DY32-46</strain>
    </source>
</reference>
<dbReference type="CDD" id="cd01335">
    <property type="entry name" value="Radical_SAM"/>
    <property type="match status" value="1"/>
</dbReference>
<dbReference type="Pfam" id="PF00919">
    <property type="entry name" value="UPF0004"/>
    <property type="match status" value="1"/>
</dbReference>
<dbReference type="SFLD" id="SFLDG01082">
    <property type="entry name" value="B12-binding_domain_containing"/>
    <property type="match status" value="1"/>
</dbReference>
<keyword evidence="1 8" id="KW-0004">4Fe-4S</keyword>
<dbReference type="EC" id="2.8.4.4" evidence="8"/>
<dbReference type="SFLD" id="SFLDF00274">
    <property type="entry name" value="ribosomal_protein_S12_methylth"/>
    <property type="match status" value="1"/>
</dbReference>
<name>A0A346Y0K6_9ACTN</name>
<keyword evidence="2 8" id="KW-0963">Cytoplasm</keyword>
<keyword evidence="6 8" id="KW-0408">Iron</keyword>
<keyword evidence="4 8" id="KW-0949">S-adenosyl-L-methionine</keyword>
<dbReference type="EMBL" id="CP031165">
    <property type="protein sequence ID" value="AXV08003.1"/>
    <property type="molecule type" value="Genomic_DNA"/>
</dbReference>
<feature type="binding site" evidence="8">
    <location>
        <position position="189"/>
    </location>
    <ligand>
        <name>[4Fe-4S] cluster</name>
        <dbReference type="ChEBI" id="CHEBI:49883"/>
        <label>2</label>
        <note>4Fe-4S-S-AdoMet</note>
    </ligand>
</feature>
<evidence type="ECO:0000256" key="2">
    <source>
        <dbReference type="ARBA" id="ARBA00022490"/>
    </source>
</evidence>
<gene>
    <name evidence="8" type="primary">rimO</name>
    <name evidence="11" type="ORF">DVS28_a3328</name>
</gene>
<feature type="binding site" evidence="8">
    <location>
        <position position="88"/>
    </location>
    <ligand>
        <name>[4Fe-4S] cluster</name>
        <dbReference type="ChEBI" id="CHEBI:49883"/>
        <label>1</label>
    </ligand>
</feature>
<dbReference type="PROSITE" id="PS51918">
    <property type="entry name" value="RADICAL_SAM"/>
    <property type="match status" value="1"/>
</dbReference>
<dbReference type="NCBIfam" id="TIGR01125">
    <property type="entry name" value="30S ribosomal protein S12 methylthiotransferase RimO"/>
    <property type="match status" value="1"/>
</dbReference>
<dbReference type="GO" id="GO:0035599">
    <property type="term" value="F:aspartic acid methylthiotransferase activity"/>
    <property type="evidence" value="ECO:0007669"/>
    <property type="project" value="TreeGrafter"/>
</dbReference>
<dbReference type="PANTHER" id="PTHR43837:SF1">
    <property type="entry name" value="RIBOSOMAL PROTEIN US12 METHYLTHIOTRANSFERASE RIMO"/>
    <property type="match status" value="1"/>
</dbReference>